<dbReference type="Proteomes" id="UP001446032">
    <property type="component" value="Unassembled WGS sequence"/>
</dbReference>
<protein>
    <submittedName>
        <fullName evidence="2">Uncharacterized protein</fullName>
    </submittedName>
</protein>
<accession>A0ABV1APH8</accession>
<evidence type="ECO:0000313" key="3">
    <source>
        <dbReference type="Proteomes" id="UP001446032"/>
    </source>
</evidence>
<dbReference type="RefSeq" id="WP_330427657.1">
    <property type="nucleotide sequence ID" value="NZ_JBBMEI010000054.1"/>
</dbReference>
<keyword evidence="3" id="KW-1185">Reference proteome</keyword>
<name>A0ABV1APH8_9FIRM</name>
<comment type="caution">
    <text evidence="2">The sequence shown here is derived from an EMBL/GenBank/DDBJ whole genome shotgun (WGS) entry which is preliminary data.</text>
</comment>
<sequence>MDNIFAYYPLPYVESLFYIDTDLYQYYLGREDQSVNEKVMISRIEQQIKVTKIVAECVDLKKVKEKSPRLADYMLGLKGTAVFLFQVYLQVLLCSFLYILQLL</sequence>
<proteinExistence type="predicted"/>
<reference evidence="2 3" key="1">
    <citation type="submission" date="2024-03" db="EMBL/GenBank/DDBJ databases">
        <title>Human intestinal bacterial collection.</title>
        <authorList>
            <person name="Pauvert C."/>
            <person name="Hitch T.C.A."/>
            <person name="Clavel T."/>
        </authorList>
    </citation>
    <scope>NUCLEOTIDE SEQUENCE [LARGE SCALE GENOMIC DNA]</scope>
    <source>
        <strain evidence="2 3">CLA-AA-H95</strain>
    </source>
</reference>
<evidence type="ECO:0000256" key="1">
    <source>
        <dbReference type="SAM" id="Phobius"/>
    </source>
</evidence>
<keyword evidence="1" id="KW-0472">Membrane</keyword>
<keyword evidence="1" id="KW-1133">Transmembrane helix</keyword>
<gene>
    <name evidence="2" type="ORF">WMO75_14170</name>
</gene>
<keyword evidence="1" id="KW-0812">Transmembrane</keyword>
<organism evidence="2 3">
    <name type="scientific">Blautia intestinihominis</name>
    <dbReference type="NCBI Taxonomy" id="3133152"/>
    <lineage>
        <taxon>Bacteria</taxon>
        <taxon>Bacillati</taxon>
        <taxon>Bacillota</taxon>
        <taxon>Clostridia</taxon>
        <taxon>Lachnospirales</taxon>
        <taxon>Lachnospiraceae</taxon>
        <taxon>Blautia</taxon>
    </lineage>
</organism>
<dbReference type="EMBL" id="JBBMEI010000054">
    <property type="protein sequence ID" value="MEQ2359448.1"/>
    <property type="molecule type" value="Genomic_DNA"/>
</dbReference>
<feature type="transmembrane region" description="Helical" evidence="1">
    <location>
        <begin position="75"/>
        <end position="100"/>
    </location>
</feature>
<evidence type="ECO:0000313" key="2">
    <source>
        <dbReference type="EMBL" id="MEQ2359448.1"/>
    </source>
</evidence>